<proteinExistence type="predicted"/>
<dbReference type="EC" id="1.1.1.169" evidence="2"/>
<dbReference type="AlphaFoldDB" id="A0A160V8W0"/>
<dbReference type="Gene3D" id="1.10.1040.10">
    <property type="entry name" value="N-(1-d-carboxylethyl)-l-norvaline Dehydrogenase, domain 2"/>
    <property type="match status" value="1"/>
</dbReference>
<dbReference type="EMBL" id="FAXA01000249">
    <property type="protein sequence ID" value="CUV02382.1"/>
    <property type="molecule type" value="Genomic_DNA"/>
</dbReference>
<feature type="domain" description="Ketopantoate reductase C-terminal" evidence="1">
    <location>
        <begin position="55"/>
        <end position="174"/>
    </location>
</feature>
<dbReference type="InterPro" id="IPR051402">
    <property type="entry name" value="KPR-Related"/>
</dbReference>
<organism evidence="2">
    <name type="scientific">hydrothermal vent metagenome</name>
    <dbReference type="NCBI Taxonomy" id="652676"/>
    <lineage>
        <taxon>unclassified sequences</taxon>
        <taxon>metagenomes</taxon>
        <taxon>ecological metagenomes</taxon>
    </lineage>
</organism>
<dbReference type="InterPro" id="IPR013752">
    <property type="entry name" value="KPA_reductase"/>
</dbReference>
<protein>
    <submittedName>
        <fullName evidence="2">2-dehydropantoate 2-reductase</fullName>
        <ecNumber evidence="2">1.1.1.169</ecNumber>
    </submittedName>
</protein>
<dbReference type="FunFam" id="1.10.1040.10:FF:000017">
    <property type="entry name" value="2-dehydropantoate 2-reductase"/>
    <property type="match status" value="1"/>
</dbReference>
<dbReference type="InterPro" id="IPR008927">
    <property type="entry name" value="6-PGluconate_DH-like_C_sf"/>
</dbReference>
<dbReference type="Pfam" id="PF08546">
    <property type="entry name" value="ApbA_C"/>
    <property type="match status" value="1"/>
</dbReference>
<dbReference type="GO" id="GO:0008677">
    <property type="term" value="F:2-dehydropantoate 2-reductase activity"/>
    <property type="evidence" value="ECO:0007669"/>
    <property type="project" value="UniProtKB-EC"/>
</dbReference>
<evidence type="ECO:0000259" key="1">
    <source>
        <dbReference type="Pfam" id="PF08546"/>
    </source>
</evidence>
<reference evidence="2" key="1">
    <citation type="submission" date="2015-10" db="EMBL/GenBank/DDBJ databases">
        <authorList>
            <person name="Gilbert D.G."/>
        </authorList>
    </citation>
    <scope>NUCLEOTIDE SEQUENCE</scope>
</reference>
<accession>A0A160V8W0</accession>
<gene>
    <name evidence="2" type="ORF">MGWOODY_Clf1876</name>
</gene>
<dbReference type="PANTHER" id="PTHR21708">
    <property type="entry name" value="PROBABLE 2-DEHYDROPANTOATE 2-REDUCTASE"/>
    <property type="match status" value="1"/>
</dbReference>
<evidence type="ECO:0000313" key="2">
    <source>
        <dbReference type="EMBL" id="CUV02382.1"/>
    </source>
</evidence>
<dbReference type="GO" id="GO:0005737">
    <property type="term" value="C:cytoplasm"/>
    <property type="evidence" value="ECO:0007669"/>
    <property type="project" value="TreeGrafter"/>
</dbReference>
<dbReference type="InterPro" id="IPR013328">
    <property type="entry name" value="6PGD_dom2"/>
</dbReference>
<keyword evidence="2" id="KW-0560">Oxidoreductase</keyword>
<sequence>MVHPSTVIVSPGVIEHIEGNRFSIGELDRTSSERCKRLAASLITAGLRAPIRGHIRHDMWIKLLGNVVFNPMSALTGASLVEMATHPEPRDIVRAVMAEVDAVGEGLGVRLPLTIDQRMDGARKVGAHRTSVLQDLEAGRPMELESVVGVVIELGEKLGLPMPHTRTLYSCARLLDQIRTQ</sequence>
<dbReference type="SUPFAM" id="SSF48179">
    <property type="entry name" value="6-phosphogluconate dehydrogenase C-terminal domain-like"/>
    <property type="match status" value="1"/>
</dbReference>
<dbReference type="PANTHER" id="PTHR21708:SF45">
    <property type="entry name" value="2-DEHYDROPANTOATE 2-REDUCTASE"/>
    <property type="match status" value="1"/>
</dbReference>
<name>A0A160V8W0_9ZZZZ</name>
<dbReference type="Gene3D" id="3.40.50.720">
    <property type="entry name" value="NAD(P)-binding Rossmann-like Domain"/>
    <property type="match status" value="1"/>
</dbReference>